<dbReference type="EC" id="2.1.1.63" evidence="12"/>
<keyword evidence="14" id="KW-0479">Metal-binding</keyword>
<dbReference type="PROSITE" id="PS01124">
    <property type="entry name" value="HTH_ARAC_FAMILY_2"/>
    <property type="match status" value="1"/>
</dbReference>
<keyword evidence="8" id="KW-0010">Activator</keyword>
<dbReference type="CDD" id="cd06445">
    <property type="entry name" value="ATase"/>
    <property type="match status" value="1"/>
</dbReference>
<keyword evidence="18" id="KW-1185">Reference proteome</keyword>
<dbReference type="InterPro" id="IPR036388">
    <property type="entry name" value="WH-like_DNA-bd_sf"/>
</dbReference>
<dbReference type="InterPro" id="IPR001497">
    <property type="entry name" value="MethylDNA_cys_MeTrfase_AS"/>
</dbReference>
<feature type="binding site" evidence="14">
    <location>
        <position position="34"/>
    </location>
    <ligand>
        <name>DNA</name>
        <dbReference type="ChEBI" id="CHEBI:16991"/>
    </ligand>
</feature>
<comment type="catalytic activity">
    <reaction evidence="11 12">
        <text>a 6-O-methyl-2'-deoxyguanosine in DNA + L-cysteinyl-[protein] = S-methyl-L-cysteinyl-[protein] + a 2'-deoxyguanosine in DNA</text>
        <dbReference type="Rhea" id="RHEA:24000"/>
        <dbReference type="Rhea" id="RHEA-COMP:10131"/>
        <dbReference type="Rhea" id="RHEA-COMP:10132"/>
        <dbReference type="Rhea" id="RHEA-COMP:11367"/>
        <dbReference type="Rhea" id="RHEA-COMP:11368"/>
        <dbReference type="ChEBI" id="CHEBI:29950"/>
        <dbReference type="ChEBI" id="CHEBI:82612"/>
        <dbReference type="ChEBI" id="CHEBI:85445"/>
        <dbReference type="ChEBI" id="CHEBI:85448"/>
        <dbReference type="EC" id="2.1.1.63"/>
    </reaction>
</comment>
<dbReference type="SUPFAM" id="SSF57884">
    <property type="entry name" value="Ada DNA repair protein, N-terminal domain (N-Ada 10)"/>
    <property type="match status" value="1"/>
</dbReference>
<evidence type="ECO:0000256" key="9">
    <source>
        <dbReference type="ARBA" id="ARBA00023163"/>
    </source>
</evidence>
<dbReference type="PANTHER" id="PTHR10815:SF5">
    <property type="entry name" value="METHYLATED-DNA--PROTEIN-CYSTEINE METHYLTRANSFERASE"/>
    <property type="match status" value="1"/>
</dbReference>
<feature type="active site" description="Nucleophile; methyl group acceptor from methylphosphotriester" evidence="13">
    <location>
        <position position="38"/>
    </location>
</feature>
<name>A0A3S9XB41_9GAMM</name>
<keyword evidence="7" id="KW-0805">Transcription regulation</keyword>
<dbReference type="GO" id="GO:0032259">
    <property type="term" value="P:methylation"/>
    <property type="evidence" value="ECO:0007669"/>
    <property type="project" value="UniProtKB-KW"/>
</dbReference>
<gene>
    <name evidence="17" type="ORF">DM558_01860</name>
</gene>
<dbReference type="GO" id="GO:0043565">
    <property type="term" value="F:sequence-specific DNA binding"/>
    <property type="evidence" value="ECO:0007669"/>
    <property type="project" value="InterPro"/>
</dbReference>
<dbReference type="Gene3D" id="1.10.10.10">
    <property type="entry name" value="Winged helix-like DNA-binding domain superfamily/Winged helix DNA-binding domain"/>
    <property type="match status" value="1"/>
</dbReference>
<dbReference type="GO" id="GO:0008270">
    <property type="term" value="F:zinc ion binding"/>
    <property type="evidence" value="ECO:0007669"/>
    <property type="project" value="InterPro"/>
</dbReference>
<feature type="active site" description="Nucleophile; methyl group acceptor" evidence="12">
    <location>
        <position position="317"/>
    </location>
</feature>
<keyword evidence="14" id="KW-0862">Zinc</keyword>
<keyword evidence="10 12" id="KW-0234">DNA repair</keyword>
<dbReference type="RefSeq" id="WP_127161795.1">
    <property type="nucleotide sequence ID" value="NZ_CP029822.1"/>
</dbReference>
<dbReference type="Gene3D" id="3.40.10.10">
    <property type="entry name" value="DNA Methylphosphotriester Repair Domain"/>
    <property type="match status" value="1"/>
</dbReference>
<feature type="binding site" evidence="14">
    <location>
        <position position="45"/>
    </location>
    <ligand>
        <name>DNA</name>
        <dbReference type="ChEBI" id="CHEBI:16991"/>
    </ligand>
</feature>
<dbReference type="GO" id="GO:0006307">
    <property type="term" value="P:DNA alkylation repair"/>
    <property type="evidence" value="ECO:0007669"/>
    <property type="project" value="UniProtKB-UniRule"/>
</dbReference>
<dbReference type="GO" id="GO:0003700">
    <property type="term" value="F:DNA-binding transcription factor activity"/>
    <property type="evidence" value="ECO:0007669"/>
    <property type="project" value="InterPro"/>
</dbReference>
<dbReference type="AlphaFoldDB" id="A0A3S9XB41"/>
<feature type="binding site" evidence="15">
    <location>
        <position position="69"/>
    </location>
    <ligand>
        <name>Zn(2+)</name>
        <dbReference type="ChEBI" id="CHEBI:29105"/>
    </ligand>
</feature>
<dbReference type="KEGG" id="emo:DM558_01860"/>
<keyword evidence="9" id="KW-0804">Transcription</keyword>
<comment type="similarity">
    <text evidence="2 12">Belongs to the MGMT family.</text>
</comment>
<dbReference type="Pfam" id="PF12833">
    <property type="entry name" value="HTH_18"/>
    <property type="match status" value="1"/>
</dbReference>
<evidence type="ECO:0000256" key="3">
    <source>
        <dbReference type="ARBA" id="ARBA00022490"/>
    </source>
</evidence>
<feature type="active site" description="Nucleophile; methyl group acceptor from either O6-methylguanine or O4-methylthymine" evidence="13">
    <location>
        <position position="317"/>
    </location>
</feature>
<dbReference type="FunFam" id="1.10.10.10:FF:000214">
    <property type="entry name" value="Methylated-DNA--protein-cysteine methyltransferase"/>
    <property type="match status" value="1"/>
</dbReference>
<feature type="binding site" evidence="15">
    <location>
        <position position="38"/>
    </location>
    <ligand>
        <name>Zn(2+)</name>
        <dbReference type="ChEBI" id="CHEBI:29105"/>
    </ligand>
</feature>
<dbReference type="InterPro" id="IPR036631">
    <property type="entry name" value="MGMT_N_sf"/>
</dbReference>
<evidence type="ECO:0000256" key="2">
    <source>
        <dbReference type="ARBA" id="ARBA00008711"/>
    </source>
</evidence>
<comment type="catalytic activity">
    <reaction evidence="1 12">
        <text>a 4-O-methyl-thymidine in DNA + L-cysteinyl-[protein] = a thymidine in DNA + S-methyl-L-cysteinyl-[protein]</text>
        <dbReference type="Rhea" id="RHEA:53428"/>
        <dbReference type="Rhea" id="RHEA-COMP:10131"/>
        <dbReference type="Rhea" id="RHEA-COMP:10132"/>
        <dbReference type="Rhea" id="RHEA-COMP:13555"/>
        <dbReference type="Rhea" id="RHEA-COMP:13556"/>
        <dbReference type="ChEBI" id="CHEBI:29950"/>
        <dbReference type="ChEBI" id="CHEBI:82612"/>
        <dbReference type="ChEBI" id="CHEBI:137386"/>
        <dbReference type="ChEBI" id="CHEBI:137387"/>
        <dbReference type="EC" id="2.1.1.63"/>
    </reaction>
</comment>
<dbReference type="InterPro" id="IPR016221">
    <property type="entry name" value="Bifunct_regulatory_prot_Ada"/>
</dbReference>
<reference evidence="18" key="1">
    <citation type="submission" date="2018-06" db="EMBL/GenBank/DDBJ databases">
        <title>Complete genome of Pseudomonas insecticola strain QZS01.</title>
        <authorList>
            <person name="Wang J."/>
            <person name="Su Q."/>
        </authorList>
    </citation>
    <scope>NUCLEOTIDE SEQUENCE [LARGE SCALE GENOMIC DNA]</scope>
    <source>
        <strain evidence="18">QZS01</strain>
    </source>
</reference>
<dbReference type="PIRSF" id="PIRSF000409">
    <property type="entry name" value="Ada"/>
    <property type="match status" value="1"/>
</dbReference>
<evidence type="ECO:0000256" key="8">
    <source>
        <dbReference type="ARBA" id="ARBA00023159"/>
    </source>
</evidence>
<keyword evidence="4 12" id="KW-0489">Methyltransferase</keyword>
<feature type="binding site" evidence="14">
    <location>
        <position position="67"/>
    </location>
    <ligand>
        <name>DNA</name>
        <dbReference type="ChEBI" id="CHEBI:16991"/>
    </ligand>
</feature>
<dbReference type="Pfam" id="PF02870">
    <property type="entry name" value="Methyltransf_1N"/>
    <property type="match status" value="1"/>
</dbReference>
<evidence type="ECO:0000256" key="13">
    <source>
        <dbReference type="PIRSR" id="PIRSR000409-1"/>
    </source>
</evidence>
<comment type="subcellular location">
    <subcellularLocation>
        <location evidence="12">Cytoplasm</location>
    </subcellularLocation>
</comment>
<dbReference type="SMART" id="SM00342">
    <property type="entry name" value="HTH_ARAC"/>
    <property type="match status" value="1"/>
</dbReference>
<dbReference type="SUPFAM" id="SSF53155">
    <property type="entry name" value="Methylated DNA-protein cysteine methyltransferase domain"/>
    <property type="match status" value="1"/>
</dbReference>
<evidence type="ECO:0000256" key="5">
    <source>
        <dbReference type="ARBA" id="ARBA00022679"/>
    </source>
</evidence>
<evidence type="ECO:0000256" key="7">
    <source>
        <dbReference type="ARBA" id="ARBA00023015"/>
    </source>
</evidence>
<keyword evidence="5 12" id="KW-0808">Transferase</keyword>
<dbReference type="InterPro" id="IPR009057">
    <property type="entry name" value="Homeodomain-like_sf"/>
</dbReference>
<evidence type="ECO:0000256" key="14">
    <source>
        <dbReference type="PIRSR" id="PIRSR000409-2"/>
    </source>
</evidence>
<dbReference type="GO" id="GO:0003908">
    <property type="term" value="F:methylated-DNA-[protein]-cysteine S-methyltransferase activity"/>
    <property type="evidence" value="ECO:0007669"/>
    <property type="project" value="UniProtKB-UniRule"/>
</dbReference>
<dbReference type="InterPro" id="IPR008332">
    <property type="entry name" value="MethylG_MeTrfase_N"/>
</dbReference>
<dbReference type="InterPro" id="IPR018060">
    <property type="entry name" value="HTH_AraC"/>
</dbReference>
<dbReference type="Gene3D" id="1.10.10.60">
    <property type="entry name" value="Homeodomain-like"/>
    <property type="match status" value="1"/>
</dbReference>
<keyword evidence="3 12" id="KW-0963">Cytoplasm</keyword>
<protein>
    <recommendedName>
        <fullName evidence="12">Methylated-DNA--protein-cysteine methyltransferase</fullName>
        <ecNumber evidence="12">2.1.1.63</ecNumber>
    </recommendedName>
    <alternativeName>
        <fullName evidence="12">6-O-methylguanine-DNA methyltransferase</fullName>
        <shortName evidence="12">MGMT</shortName>
    </alternativeName>
    <alternativeName>
        <fullName evidence="12">O-6-methylguanine-DNA-alkyltransferase</fullName>
    </alternativeName>
</protein>
<evidence type="ECO:0000256" key="4">
    <source>
        <dbReference type="ARBA" id="ARBA00022603"/>
    </source>
</evidence>
<feature type="binding site" evidence="15">
    <location>
        <position position="72"/>
    </location>
    <ligand>
        <name>Zn(2+)</name>
        <dbReference type="ChEBI" id="CHEBI:29105"/>
    </ligand>
</feature>
<dbReference type="Pfam" id="PF02805">
    <property type="entry name" value="Ada_Zn_binding"/>
    <property type="match status" value="1"/>
</dbReference>
<evidence type="ECO:0000256" key="6">
    <source>
        <dbReference type="ARBA" id="ARBA00022763"/>
    </source>
</evidence>
<evidence type="ECO:0000256" key="1">
    <source>
        <dbReference type="ARBA" id="ARBA00001286"/>
    </source>
</evidence>
<dbReference type="InterPro" id="IPR014048">
    <property type="entry name" value="MethylDNA_cys_MeTrfase_DNA-bd"/>
</dbReference>
<comment type="miscellaneous">
    <text evidence="12">This enzyme catalyzes only one turnover and therefore is not strictly catalytic. According to one definition, an enzyme is a biocatalyst that acts repeatedly and over many reaction cycles.</text>
</comment>
<dbReference type="InterPro" id="IPR035451">
    <property type="entry name" value="Ada-like_dom_sf"/>
</dbReference>
<dbReference type="HAMAP" id="MF_00772">
    <property type="entry name" value="OGT"/>
    <property type="match status" value="1"/>
</dbReference>
<dbReference type="SUPFAM" id="SSF46689">
    <property type="entry name" value="Homeodomain-like"/>
    <property type="match status" value="1"/>
</dbReference>
<evidence type="ECO:0000313" key="18">
    <source>
        <dbReference type="Proteomes" id="UP000273143"/>
    </source>
</evidence>
<comment type="function">
    <text evidence="12">Involved in the cellular defense against the biological effects of O6-methylguanine (O6-MeG) and O4-methylthymine (O4-MeT) in DNA. Repairs the methylated nucleobase in DNA by stoichiometrically transferring the methyl group to a cysteine residue in the enzyme. This is a suicide reaction: the enzyme is irreversibly inactivated.</text>
</comment>
<evidence type="ECO:0000259" key="16">
    <source>
        <dbReference type="PROSITE" id="PS01124"/>
    </source>
</evidence>
<dbReference type="EMBL" id="CP029822">
    <property type="protein sequence ID" value="AZS49596.1"/>
    <property type="molecule type" value="Genomic_DNA"/>
</dbReference>
<evidence type="ECO:0000256" key="11">
    <source>
        <dbReference type="ARBA" id="ARBA00049348"/>
    </source>
</evidence>
<proteinExistence type="inferred from homology"/>
<sequence>MKITDTEQIATYYQALLDRNPAYTGIFYAGVKTTGVFCIATCRAKKPNYNNVDFYQDIKSALNAGFRPCKICNPTQNAYPTPPEIEQALKLIQKNPKQRISDWQLKQQNIQPEKVRRWFNRHYGITYQTYQRMLRINTALQELKQGKTATHVAFDNGYDSLSGFNYTYKKITGKTPMEQTNIIVMQRITTPIGPMFIAATEKGICLLEFVDRRMLETELKDLQRLLKAHIIMGENDHTKQTQQQLKEYFNGQRLQFSVPLDTPGTTFQKAVWQQLQTIPCGQTRSYQQQAYAINNPNAVRAVARANGANRVSIIIPCHRVIGKNGQLTGYGGGLARKEYLLNHEKNIAP</sequence>
<dbReference type="InterPro" id="IPR023546">
    <property type="entry name" value="MGMT"/>
</dbReference>
<dbReference type="Pfam" id="PF01035">
    <property type="entry name" value="DNA_binding_1"/>
    <property type="match status" value="1"/>
</dbReference>
<evidence type="ECO:0000256" key="15">
    <source>
        <dbReference type="PIRSR" id="PIRSR000409-3"/>
    </source>
</evidence>
<dbReference type="GO" id="GO:0005737">
    <property type="term" value="C:cytoplasm"/>
    <property type="evidence" value="ECO:0007669"/>
    <property type="project" value="UniProtKB-SubCell"/>
</dbReference>
<organism evidence="17 18">
    <name type="scientific">Entomomonas moraniae</name>
    <dbReference type="NCBI Taxonomy" id="2213226"/>
    <lineage>
        <taxon>Bacteria</taxon>
        <taxon>Pseudomonadati</taxon>
        <taxon>Pseudomonadota</taxon>
        <taxon>Gammaproteobacteria</taxon>
        <taxon>Pseudomonadales</taxon>
        <taxon>Pseudomonadaceae</taxon>
        <taxon>Entomomonas</taxon>
    </lineage>
</organism>
<feature type="domain" description="HTH araC/xylS-type" evidence="16">
    <location>
        <begin position="86"/>
        <end position="182"/>
    </location>
</feature>
<dbReference type="NCBIfam" id="TIGR00589">
    <property type="entry name" value="ogt"/>
    <property type="match status" value="1"/>
</dbReference>
<comment type="cofactor">
    <cofactor evidence="14">
        <name>Zn(2+)</name>
        <dbReference type="ChEBI" id="CHEBI:29105"/>
    </cofactor>
    <text evidence="14">Binds 1 zinc ion per subunit.</text>
</comment>
<dbReference type="Gene3D" id="3.30.160.70">
    <property type="entry name" value="Methylated DNA-protein cysteine methyltransferase domain"/>
    <property type="match status" value="1"/>
</dbReference>
<dbReference type="InterPro" id="IPR004026">
    <property type="entry name" value="Ada_DNA_repair_Zn-bd"/>
</dbReference>
<dbReference type="InterPro" id="IPR036217">
    <property type="entry name" value="MethylDNA_cys_MeTrfase_DNAb"/>
</dbReference>
<evidence type="ECO:0000256" key="12">
    <source>
        <dbReference type="HAMAP-Rule" id="MF_00772"/>
    </source>
</evidence>
<evidence type="ECO:0000313" key="17">
    <source>
        <dbReference type="EMBL" id="AZS49596.1"/>
    </source>
</evidence>
<dbReference type="PANTHER" id="PTHR10815">
    <property type="entry name" value="METHYLATED-DNA--PROTEIN-CYSTEINE METHYLTRANSFERASE"/>
    <property type="match status" value="1"/>
</dbReference>
<accession>A0A3S9XB41</accession>
<evidence type="ECO:0000256" key="10">
    <source>
        <dbReference type="ARBA" id="ARBA00023204"/>
    </source>
</evidence>
<keyword evidence="6 12" id="KW-0227">DNA damage</keyword>
<feature type="binding site" evidence="14">
    <location>
        <position position="43"/>
    </location>
    <ligand>
        <name>DNA</name>
        <dbReference type="ChEBI" id="CHEBI:16991"/>
    </ligand>
</feature>
<dbReference type="PROSITE" id="PS00374">
    <property type="entry name" value="MGMT"/>
    <property type="match status" value="1"/>
</dbReference>
<dbReference type="Proteomes" id="UP000273143">
    <property type="component" value="Chromosome"/>
</dbReference>
<dbReference type="SUPFAM" id="SSF46767">
    <property type="entry name" value="Methylated DNA-protein cysteine methyltransferase, C-terminal domain"/>
    <property type="match status" value="1"/>
</dbReference>
<feature type="binding site" evidence="15">
    <location>
        <position position="42"/>
    </location>
    <ligand>
        <name>Zn(2+)</name>
        <dbReference type="ChEBI" id="CHEBI:29105"/>
    </ligand>
</feature>